<protein>
    <submittedName>
        <fullName evidence="7">2704_t:CDS:1</fullName>
    </submittedName>
</protein>
<accession>A0A9N9A4A0</accession>
<keyword evidence="3 6" id="KW-0812">Transmembrane</keyword>
<reference evidence="7" key="1">
    <citation type="submission" date="2021-06" db="EMBL/GenBank/DDBJ databases">
        <authorList>
            <person name="Kallberg Y."/>
            <person name="Tangrot J."/>
            <person name="Rosling A."/>
        </authorList>
    </citation>
    <scope>NUCLEOTIDE SEQUENCE</scope>
    <source>
        <strain evidence="7">IA702</strain>
    </source>
</reference>
<evidence type="ECO:0000256" key="1">
    <source>
        <dbReference type="ARBA" id="ARBA00004141"/>
    </source>
</evidence>
<dbReference type="Proteomes" id="UP000789572">
    <property type="component" value="Unassembled WGS sequence"/>
</dbReference>
<comment type="caution">
    <text evidence="7">The sequence shown here is derived from an EMBL/GenBank/DDBJ whole genome shotgun (WGS) entry which is preliminary data.</text>
</comment>
<dbReference type="OrthoDB" id="10267969at2759"/>
<feature type="transmembrane region" description="Helical" evidence="6">
    <location>
        <begin position="174"/>
        <end position="192"/>
    </location>
</feature>
<keyword evidence="5 6" id="KW-0472">Membrane</keyword>
<dbReference type="PANTHER" id="PTHR11266:SF50">
    <property type="entry name" value="VACUOLAR MEMBRANE PROTEIN YOR292C"/>
    <property type="match status" value="1"/>
</dbReference>
<dbReference type="GO" id="GO:0016020">
    <property type="term" value="C:membrane"/>
    <property type="evidence" value="ECO:0007669"/>
    <property type="project" value="UniProtKB-SubCell"/>
</dbReference>
<feature type="transmembrane region" description="Helical" evidence="6">
    <location>
        <begin position="204"/>
        <end position="222"/>
    </location>
</feature>
<dbReference type="AlphaFoldDB" id="A0A9N9A4A0"/>
<feature type="transmembrane region" description="Helical" evidence="6">
    <location>
        <begin position="140"/>
        <end position="162"/>
    </location>
</feature>
<evidence type="ECO:0000313" key="7">
    <source>
        <dbReference type="EMBL" id="CAG8516322.1"/>
    </source>
</evidence>
<comment type="similarity">
    <text evidence="2 6">Belongs to the peroxisomal membrane protein PXMP2/4 family.</text>
</comment>
<dbReference type="PANTHER" id="PTHR11266">
    <property type="entry name" value="PEROXISOMAL MEMBRANE PROTEIN 2, PXMP2 MPV17"/>
    <property type="match status" value="1"/>
</dbReference>
<gene>
    <name evidence="7" type="ORF">POCULU_LOCUS3340</name>
</gene>
<dbReference type="Pfam" id="PF04117">
    <property type="entry name" value="Mpv17_PMP22"/>
    <property type="match status" value="1"/>
</dbReference>
<name>A0A9N9A4A0_9GLOM</name>
<evidence type="ECO:0000256" key="5">
    <source>
        <dbReference type="ARBA" id="ARBA00023136"/>
    </source>
</evidence>
<sequence length="231" mass="25866">MYPVLAVANRIYASNYQTHPVLTLSSINAVLAGLADVLAQSITLYESREAKSGGHSVLVDKHVREGSNNDEMSIGNVRISLEDRSFDPYRLMRLSTYGFAIAPVVQKWFSVLDRRFPIPTQNVGLNHTMKHTMSAVAKRVAVDQIFFAPFGLALFFCAMGAMEGHSVDKIKEKFRVSFVPALKANYCLWPLAQVINFRFMPLRYRVPFVGVTGVLWTGYLSLLNSMTSDVH</sequence>
<evidence type="ECO:0000313" key="8">
    <source>
        <dbReference type="Proteomes" id="UP000789572"/>
    </source>
</evidence>
<organism evidence="7 8">
    <name type="scientific">Paraglomus occultum</name>
    <dbReference type="NCBI Taxonomy" id="144539"/>
    <lineage>
        <taxon>Eukaryota</taxon>
        <taxon>Fungi</taxon>
        <taxon>Fungi incertae sedis</taxon>
        <taxon>Mucoromycota</taxon>
        <taxon>Glomeromycotina</taxon>
        <taxon>Glomeromycetes</taxon>
        <taxon>Paraglomerales</taxon>
        <taxon>Paraglomeraceae</taxon>
        <taxon>Paraglomus</taxon>
    </lineage>
</organism>
<dbReference type="InterPro" id="IPR007248">
    <property type="entry name" value="Mpv17_PMP22"/>
</dbReference>
<dbReference type="EMBL" id="CAJVPJ010000362">
    <property type="protein sequence ID" value="CAG8516322.1"/>
    <property type="molecule type" value="Genomic_DNA"/>
</dbReference>
<evidence type="ECO:0000256" key="2">
    <source>
        <dbReference type="ARBA" id="ARBA00006824"/>
    </source>
</evidence>
<keyword evidence="4 6" id="KW-1133">Transmembrane helix</keyword>
<dbReference type="GO" id="GO:0005739">
    <property type="term" value="C:mitochondrion"/>
    <property type="evidence" value="ECO:0007669"/>
    <property type="project" value="TreeGrafter"/>
</dbReference>
<comment type="subcellular location">
    <subcellularLocation>
        <location evidence="1">Membrane</location>
        <topology evidence="1">Multi-pass membrane protein</topology>
    </subcellularLocation>
</comment>
<proteinExistence type="inferred from homology"/>
<evidence type="ECO:0000256" key="4">
    <source>
        <dbReference type="ARBA" id="ARBA00022989"/>
    </source>
</evidence>
<evidence type="ECO:0000256" key="6">
    <source>
        <dbReference type="RuleBase" id="RU363053"/>
    </source>
</evidence>
<keyword evidence="8" id="KW-1185">Reference proteome</keyword>
<evidence type="ECO:0000256" key="3">
    <source>
        <dbReference type="ARBA" id="ARBA00022692"/>
    </source>
</evidence>